<name>A0AAV9IVC0_CYACA</name>
<dbReference type="InterPro" id="IPR018146">
    <property type="entry name" value="Glyoxalase_1_CS"/>
</dbReference>
<feature type="domain" description="VOC" evidence="11">
    <location>
        <begin position="104"/>
        <end position="229"/>
    </location>
</feature>
<reference evidence="12 13" key="1">
    <citation type="submission" date="2022-07" db="EMBL/GenBank/DDBJ databases">
        <title>Genome-wide signatures of adaptation to extreme environments.</title>
        <authorList>
            <person name="Cho C.H."/>
            <person name="Yoon H.S."/>
        </authorList>
    </citation>
    <scope>NUCLEOTIDE SEQUENCE [LARGE SCALE GENOMIC DNA]</scope>
    <source>
        <strain evidence="12 13">DBV 063 E5</strain>
    </source>
</reference>
<comment type="similarity">
    <text evidence="2">Belongs to the glyoxalase I family.</text>
</comment>
<feature type="binding site" evidence="9">
    <location>
        <position position="225"/>
    </location>
    <ligand>
        <name>Zn(2+)</name>
        <dbReference type="ChEBI" id="CHEBI:29105"/>
        <note>ligand shared between dimeric partners</note>
    </ligand>
</feature>
<dbReference type="InterPro" id="IPR037523">
    <property type="entry name" value="VOC_core"/>
</dbReference>
<comment type="caution">
    <text evidence="12">The sequence shown here is derived from an EMBL/GenBank/DDBJ whole genome shotgun (WGS) entry which is preliminary data.</text>
</comment>
<evidence type="ECO:0000256" key="7">
    <source>
        <dbReference type="ARBA" id="ARBA00048273"/>
    </source>
</evidence>
<evidence type="ECO:0000256" key="10">
    <source>
        <dbReference type="SAM" id="MobiDB-lite"/>
    </source>
</evidence>
<organism evidence="12 13">
    <name type="scientific">Cyanidium caldarium</name>
    <name type="common">Red alga</name>
    <dbReference type="NCBI Taxonomy" id="2771"/>
    <lineage>
        <taxon>Eukaryota</taxon>
        <taxon>Rhodophyta</taxon>
        <taxon>Bangiophyceae</taxon>
        <taxon>Cyanidiales</taxon>
        <taxon>Cyanidiaceae</taxon>
        <taxon>Cyanidium</taxon>
    </lineage>
</organism>
<dbReference type="PROSITE" id="PS00934">
    <property type="entry name" value="GLYOXALASE_I_1"/>
    <property type="match status" value="1"/>
</dbReference>
<evidence type="ECO:0000256" key="6">
    <source>
        <dbReference type="ARBA" id="ARBA00030537"/>
    </source>
</evidence>
<dbReference type="EC" id="4.4.1.5" evidence="3"/>
<dbReference type="InterPro" id="IPR004360">
    <property type="entry name" value="Glyas_Fos-R_dOase_dom"/>
</dbReference>
<dbReference type="GO" id="GO:0046872">
    <property type="term" value="F:metal ion binding"/>
    <property type="evidence" value="ECO:0007669"/>
    <property type="project" value="UniProtKB-KW"/>
</dbReference>
<feature type="compositionally biased region" description="Low complexity" evidence="10">
    <location>
        <begin position="53"/>
        <end position="62"/>
    </location>
</feature>
<feature type="region of interest" description="Disordered" evidence="10">
    <location>
        <begin position="39"/>
        <end position="94"/>
    </location>
</feature>
<dbReference type="AlphaFoldDB" id="A0AAV9IVC0"/>
<dbReference type="InterPro" id="IPR004361">
    <property type="entry name" value="Glyoxalase_1"/>
</dbReference>
<dbReference type="NCBIfam" id="TIGR00068">
    <property type="entry name" value="glyox_I"/>
    <property type="match status" value="1"/>
</dbReference>
<gene>
    <name evidence="12" type="ORF">CDCA_CDCA07G2065</name>
</gene>
<keyword evidence="9" id="KW-0862">Zinc</keyword>
<evidence type="ECO:0000256" key="5">
    <source>
        <dbReference type="ARBA" id="ARBA00023239"/>
    </source>
</evidence>
<feature type="compositionally biased region" description="Low complexity" evidence="10">
    <location>
        <begin position="83"/>
        <end position="94"/>
    </location>
</feature>
<dbReference type="SUPFAM" id="SSF54593">
    <property type="entry name" value="Glyoxalase/Bleomycin resistance protein/Dihydroxybiphenyl dioxygenase"/>
    <property type="match status" value="2"/>
</dbReference>
<dbReference type="Proteomes" id="UP001301350">
    <property type="component" value="Unassembled WGS sequence"/>
</dbReference>
<evidence type="ECO:0000256" key="9">
    <source>
        <dbReference type="PIRSR" id="PIRSR604361-3"/>
    </source>
</evidence>
<dbReference type="Pfam" id="PF00903">
    <property type="entry name" value="Glyoxalase"/>
    <property type="match status" value="2"/>
</dbReference>
<comment type="catalytic activity">
    <reaction evidence="7">
        <text>(R)-S-lactoylglutathione = methylglyoxal + glutathione</text>
        <dbReference type="Rhea" id="RHEA:19069"/>
        <dbReference type="ChEBI" id="CHEBI:17158"/>
        <dbReference type="ChEBI" id="CHEBI:57474"/>
        <dbReference type="ChEBI" id="CHEBI:57925"/>
        <dbReference type="EC" id="4.4.1.5"/>
    </reaction>
</comment>
<dbReference type="GO" id="GO:0019243">
    <property type="term" value="P:methylglyoxal catabolic process to D-lactate via S-lactoyl-glutathione"/>
    <property type="evidence" value="ECO:0007669"/>
    <property type="project" value="TreeGrafter"/>
</dbReference>
<sequence>MAFVGQWCSCKPARQGRILTGWTTSVSVLAHRHLLSPSQQPSWSLGTGQGAHPASRAPSGRPSPRRVPRSFGRLAPAHRRRTATSLRMTTTAAAAAAAEKHQPRFLHAVYRVADVQRSVDYYVRALGMRLLRERDMPQDRFKNAFVGYGDEREGYFSLELTENYGVKSYHLGDAFGHFGLATPNVHELVERARAAGAEVTREPGPVQGGRTVMAFIRDPDGFLFEILERPQRRARDPFCQVMLRVGDLQRAMQFYERALGMRAFRTHRNEAHHYTLGFVGYGESEQDGMVLELTENDGVSEYDHGDAYAQVALSTDDVYAAAERLRNAGANITREPGPLPGIGTKIVSARDPDGHKFVLVDWTDFLREFEHE</sequence>
<evidence type="ECO:0000256" key="4">
    <source>
        <dbReference type="ARBA" id="ARBA00022723"/>
    </source>
</evidence>
<proteinExistence type="inferred from homology"/>
<dbReference type="InterPro" id="IPR029068">
    <property type="entry name" value="Glyas_Bleomycin-R_OHBP_Dase"/>
</dbReference>
<dbReference type="PANTHER" id="PTHR46036:SF5">
    <property type="entry name" value="LACTOYLGLUTATHIONE LYASE"/>
    <property type="match status" value="1"/>
</dbReference>
<evidence type="ECO:0000313" key="12">
    <source>
        <dbReference type="EMBL" id="KAK4536040.1"/>
    </source>
</evidence>
<feature type="domain" description="VOC" evidence="11">
    <location>
        <begin position="237"/>
        <end position="362"/>
    </location>
</feature>
<evidence type="ECO:0000259" key="11">
    <source>
        <dbReference type="PROSITE" id="PS51819"/>
    </source>
</evidence>
<comment type="pathway">
    <text evidence="1">Secondary metabolite metabolism; methylglyoxal degradation; (R)-lactate from methylglyoxal: step 1/2.</text>
</comment>
<keyword evidence="13" id="KW-1185">Reference proteome</keyword>
<dbReference type="EMBL" id="JANCYW010000007">
    <property type="protein sequence ID" value="KAK4536040.1"/>
    <property type="molecule type" value="Genomic_DNA"/>
</dbReference>
<evidence type="ECO:0000313" key="13">
    <source>
        <dbReference type="Proteomes" id="UP001301350"/>
    </source>
</evidence>
<keyword evidence="4 9" id="KW-0479">Metal-binding</keyword>
<feature type="binding site" evidence="9">
    <location>
        <position position="177"/>
    </location>
    <ligand>
        <name>Zn(2+)</name>
        <dbReference type="ChEBI" id="CHEBI:29105"/>
        <note>ligand shared between dimeric partners</note>
    </ligand>
</feature>
<protein>
    <recommendedName>
        <fullName evidence="3">lactoylglutathione lyase</fullName>
        <ecNumber evidence="3">4.4.1.5</ecNumber>
    </recommendedName>
    <alternativeName>
        <fullName evidence="6">Glyoxalase I</fullName>
    </alternativeName>
</protein>
<dbReference type="PANTHER" id="PTHR46036">
    <property type="entry name" value="LACTOYLGLUTATHIONE LYASE"/>
    <property type="match status" value="1"/>
</dbReference>
<comment type="cofactor">
    <cofactor evidence="9">
        <name>Zn(2+)</name>
        <dbReference type="ChEBI" id="CHEBI:29105"/>
    </cofactor>
    <text evidence="9">Binds 1 zinc ion per subunit. In the homodimer, two zinc ions are bound between subunits.</text>
</comment>
<feature type="binding site" evidence="9">
    <location>
        <position position="159"/>
    </location>
    <ligand>
        <name>Zn(2+)</name>
        <dbReference type="ChEBI" id="CHEBI:29105"/>
        <note>ligand shared between dimeric partners</note>
    </ligand>
</feature>
<dbReference type="GO" id="GO:0004462">
    <property type="term" value="F:lactoylglutathione lyase activity"/>
    <property type="evidence" value="ECO:0007669"/>
    <property type="project" value="UniProtKB-EC"/>
</dbReference>
<dbReference type="GO" id="GO:0005737">
    <property type="term" value="C:cytoplasm"/>
    <property type="evidence" value="ECO:0007669"/>
    <property type="project" value="TreeGrafter"/>
</dbReference>
<evidence type="ECO:0000256" key="2">
    <source>
        <dbReference type="ARBA" id="ARBA00010363"/>
    </source>
</evidence>
<keyword evidence="5" id="KW-0456">Lyase</keyword>
<accession>A0AAV9IVC0</accession>
<evidence type="ECO:0000256" key="3">
    <source>
        <dbReference type="ARBA" id="ARBA00012081"/>
    </source>
</evidence>
<dbReference type="PROSITE" id="PS51819">
    <property type="entry name" value="VOC"/>
    <property type="match status" value="2"/>
</dbReference>
<dbReference type="Gene3D" id="3.10.180.10">
    <property type="entry name" value="2,3-Dihydroxybiphenyl 1,2-Dioxygenase, domain 1"/>
    <property type="match status" value="2"/>
</dbReference>
<feature type="active site" description="Proton donor/acceptor" evidence="8">
    <location>
        <position position="225"/>
    </location>
</feature>
<evidence type="ECO:0000256" key="1">
    <source>
        <dbReference type="ARBA" id="ARBA00005008"/>
    </source>
</evidence>
<evidence type="ECO:0000256" key="8">
    <source>
        <dbReference type="PIRSR" id="PIRSR604361-1"/>
    </source>
</evidence>